<sequence length="358" mass="37775">MTVRGGGAAPPAGGVWPAGVMPTGEGTGRRPRAPGGPWRTRWPVLAGVFLLAALAGGSFALLCQGLAVYTRLVAAQDAATYRALAEGWPKPPAVTPLSPLWTMGFAPERMAVLPGEELPGGGVPPGLRPGTPLGREGIRARLAIVIDDWGYDWQAAERLLKLDAPITVAILPFLPYSREQALRARSRGFEVLVHLPMEPDDPSVSPGPGAVTTQMNDVEVREAVRRAIEAVPGAVGVNNHMGSRATADPRVMRQVLAEVARHGMFYVDSATSPHSVGAAVASAMGVPWARNQLFLDGEPSVQAVRSRLQLAVQRALRTGAAVVIGHVRPATAAALESMLPQLRREGVLLVPVSALLHR</sequence>
<dbReference type="PANTHER" id="PTHR30105:SF2">
    <property type="entry name" value="DIVERGENT POLYSACCHARIDE DEACETYLASE SUPERFAMILY"/>
    <property type="match status" value="1"/>
</dbReference>
<evidence type="ECO:0000313" key="3">
    <source>
        <dbReference type="EMBL" id="WRP18002.1"/>
    </source>
</evidence>
<dbReference type="EMBL" id="CP141615">
    <property type="protein sequence ID" value="WRP18002.1"/>
    <property type="molecule type" value="Genomic_DNA"/>
</dbReference>
<feature type="region of interest" description="Disordered" evidence="1">
    <location>
        <begin position="1"/>
        <end position="36"/>
    </location>
</feature>
<dbReference type="RefSeq" id="WP_324717273.1">
    <property type="nucleotide sequence ID" value="NZ_CP141615.1"/>
</dbReference>
<proteinExistence type="predicted"/>
<dbReference type="InterPro" id="IPR006837">
    <property type="entry name" value="Divergent_DAC"/>
</dbReference>
<dbReference type="Proteomes" id="UP001332192">
    <property type="component" value="Chromosome"/>
</dbReference>
<keyword evidence="2" id="KW-0812">Transmembrane</keyword>
<protein>
    <submittedName>
        <fullName evidence="3">Divergent polysaccharide deacetylase family protein</fullName>
    </submittedName>
</protein>
<dbReference type="CDD" id="cd10936">
    <property type="entry name" value="CE4_DAC2"/>
    <property type="match status" value="1"/>
</dbReference>
<evidence type="ECO:0000256" key="2">
    <source>
        <dbReference type="SAM" id="Phobius"/>
    </source>
</evidence>
<evidence type="ECO:0000313" key="4">
    <source>
        <dbReference type="Proteomes" id="UP001332192"/>
    </source>
</evidence>
<accession>A0ABZ1BZ07</accession>
<keyword evidence="2" id="KW-0472">Membrane</keyword>
<reference evidence="3 4" key="1">
    <citation type="journal article" date="2024" name="Front. Microbiol.">
        <title>Novel thermophilic genera Geochorda gen. nov. and Carboxydochorda gen. nov. from the deep terrestrial subsurface reveal the ecophysiological diversity in the class Limnochordia.</title>
        <authorList>
            <person name="Karnachuk O.V."/>
            <person name="Lukina A.P."/>
            <person name="Avakyan M.R."/>
            <person name="Kadnikov V.V."/>
            <person name="Begmatov S."/>
            <person name="Beletsky A.V."/>
            <person name="Vlasova K.G."/>
            <person name="Novikov A.A."/>
            <person name="Shcherbakova V.A."/>
            <person name="Mardanov A.V."/>
            <person name="Ravin N.V."/>
        </authorList>
    </citation>
    <scope>NUCLEOTIDE SEQUENCE [LARGE SCALE GENOMIC DNA]</scope>
    <source>
        <strain evidence="3 4">L945</strain>
    </source>
</reference>
<keyword evidence="4" id="KW-1185">Reference proteome</keyword>
<feature type="transmembrane region" description="Helical" evidence="2">
    <location>
        <begin position="42"/>
        <end position="62"/>
    </location>
</feature>
<evidence type="ECO:0000256" key="1">
    <source>
        <dbReference type="SAM" id="MobiDB-lite"/>
    </source>
</evidence>
<dbReference type="Pfam" id="PF04748">
    <property type="entry name" value="Polysacc_deac_2"/>
    <property type="match status" value="1"/>
</dbReference>
<name>A0ABZ1BZ07_9FIRM</name>
<dbReference type="PANTHER" id="PTHR30105">
    <property type="entry name" value="UNCHARACTERIZED YIBQ-RELATED"/>
    <property type="match status" value="1"/>
</dbReference>
<dbReference type="InterPro" id="IPR011330">
    <property type="entry name" value="Glyco_hydro/deAcase_b/a-brl"/>
</dbReference>
<gene>
    <name evidence="3" type="ORF">U7230_03055</name>
</gene>
<organism evidence="3 4">
    <name type="scientific">Carboxydichorda subterranea</name>
    <dbReference type="NCBI Taxonomy" id="3109565"/>
    <lineage>
        <taxon>Bacteria</taxon>
        <taxon>Bacillati</taxon>
        <taxon>Bacillota</taxon>
        <taxon>Limnochordia</taxon>
        <taxon>Limnochordales</taxon>
        <taxon>Geochordaceae</taxon>
        <taxon>Carboxydichorda</taxon>
    </lineage>
</organism>
<dbReference type="SUPFAM" id="SSF88713">
    <property type="entry name" value="Glycoside hydrolase/deacetylase"/>
    <property type="match status" value="1"/>
</dbReference>
<feature type="compositionally biased region" description="Low complexity" evidence="1">
    <location>
        <begin position="9"/>
        <end position="24"/>
    </location>
</feature>
<keyword evidence="2" id="KW-1133">Transmembrane helix</keyword>
<dbReference type="Gene3D" id="3.20.20.370">
    <property type="entry name" value="Glycoside hydrolase/deacetylase"/>
    <property type="match status" value="1"/>
</dbReference>